<sequence>MALTIRPATEADLPQVRQIFAHYVLNTVVTLLINEPPLSYIVGRFRDSIGRGLPYLVAVDDHDVVLGYTYASSFTGSKLGYAKTVEISLFCHPDYTSKGIGSRPINQLIDTLRTTKHVCQEVGHEQNPTEFDVRKVIAVMSVDEGAQGQALALRDWYKRWGFEEVARLKGVGFKQGRTIDVLYLELHLQ</sequence>
<comment type="caution">
    <text evidence="2">The sequence shown here is derived from an EMBL/GenBank/DDBJ whole genome shotgun (WGS) entry which is preliminary data.</text>
</comment>
<evidence type="ECO:0000313" key="2">
    <source>
        <dbReference type="EMBL" id="KAI1613112.1"/>
    </source>
</evidence>
<dbReference type="PROSITE" id="PS51186">
    <property type="entry name" value="GNAT"/>
    <property type="match status" value="1"/>
</dbReference>
<dbReference type="InterPro" id="IPR000182">
    <property type="entry name" value="GNAT_dom"/>
</dbReference>
<accession>A0AAN6DXI7</accession>
<protein>
    <submittedName>
        <fullName evidence="2">Acetyltransferase</fullName>
    </submittedName>
</protein>
<proteinExistence type="predicted"/>
<dbReference type="GO" id="GO:0016747">
    <property type="term" value="F:acyltransferase activity, transferring groups other than amino-acyl groups"/>
    <property type="evidence" value="ECO:0007669"/>
    <property type="project" value="InterPro"/>
</dbReference>
<keyword evidence="3" id="KW-1185">Reference proteome</keyword>
<dbReference type="Gene3D" id="3.40.630.30">
    <property type="match status" value="1"/>
</dbReference>
<dbReference type="Pfam" id="PF00583">
    <property type="entry name" value="Acetyltransf_1"/>
    <property type="match status" value="1"/>
</dbReference>
<evidence type="ECO:0000259" key="1">
    <source>
        <dbReference type="PROSITE" id="PS51186"/>
    </source>
</evidence>
<dbReference type="Proteomes" id="UP001203852">
    <property type="component" value="Unassembled WGS sequence"/>
</dbReference>
<dbReference type="EMBL" id="MU404354">
    <property type="protein sequence ID" value="KAI1613112.1"/>
    <property type="molecule type" value="Genomic_DNA"/>
</dbReference>
<evidence type="ECO:0000313" key="3">
    <source>
        <dbReference type="Proteomes" id="UP001203852"/>
    </source>
</evidence>
<reference evidence="2" key="1">
    <citation type="journal article" date="2022" name="bioRxiv">
        <title>Deciphering the potential niche of two novel black yeast fungi from a biological soil crust based on their genomes, phenotypes, and melanin regulation.</title>
        <authorList>
            <consortium name="DOE Joint Genome Institute"/>
            <person name="Carr E.C."/>
            <person name="Barton Q."/>
            <person name="Grambo S."/>
            <person name="Sullivan M."/>
            <person name="Renfro C.M."/>
            <person name="Kuo A."/>
            <person name="Pangilinan J."/>
            <person name="Lipzen A."/>
            <person name="Keymanesh K."/>
            <person name="Savage E."/>
            <person name="Barry K."/>
            <person name="Grigoriev I.V."/>
            <person name="Riekhof W.R."/>
            <person name="Harris S.S."/>
        </authorList>
    </citation>
    <scope>NUCLEOTIDE SEQUENCE</scope>
    <source>
        <strain evidence="2">JF 03-4F</strain>
    </source>
</reference>
<feature type="domain" description="N-acetyltransferase" evidence="1">
    <location>
        <begin position="3"/>
        <end position="189"/>
    </location>
</feature>
<dbReference type="SUPFAM" id="SSF55729">
    <property type="entry name" value="Acyl-CoA N-acyltransferases (Nat)"/>
    <property type="match status" value="1"/>
</dbReference>
<dbReference type="AlphaFoldDB" id="A0AAN6DXI7"/>
<organism evidence="2 3">
    <name type="scientific">Exophiala viscosa</name>
    <dbReference type="NCBI Taxonomy" id="2486360"/>
    <lineage>
        <taxon>Eukaryota</taxon>
        <taxon>Fungi</taxon>
        <taxon>Dikarya</taxon>
        <taxon>Ascomycota</taxon>
        <taxon>Pezizomycotina</taxon>
        <taxon>Eurotiomycetes</taxon>
        <taxon>Chaetothyriomycetidae</taxon>
        <taxon>Chaetothyriales</taxon>
        <taxon>Herpotrichiellaceae</taxon>
        <taxon>Exophiala</taxon>
    </lineage>
</organism>
<dbReference type="InterPro" id="IPR016181">
    <property type="entry name" value="Acyl_CoA_acyltransferase"/>
</dbReference>
<name>A0AAN6DXI7_9EURO</name>
<gene>
    <name evidence="2" type="ORF">EDD36DRAFT_438451</name>
</gene>